<keyword evidence="1" id="KW-0479">Metal-binding</keyword>
<sequence>MRKILLLIIPLLFCAFLPRENANKITITSNYLNAFNSLVDPSAFPGAEGFGMQVTGGRGGQIIYVTNLNDSGTGSLRAAVEASGTRTVMFKVSGIIELTKDLKITNGNITIAGQSAPGDGICLKNYSVTVDADNVIIRFMRFRMGDEAQHEGDALGGRFHNNIIIDHCSMSWSTDECVSFYNNQNSTVQWCIISESLRNSVHGKGAHGYGGIWGGKNASFHHNLLAHHDSRNARFGETAGSAFALTDLVDFRNNVIYNWGHNSSYGGEAMNINLINNYYKPGPATLANNGTTKEGRIISIDKNKVKGTAVYDTWGKFYIDGNYVHGHPNPTNDNWTYGVYNQFHSTYNTYPSSCKDSGGNTIICEYTIPISESDKTMMKLNVPHNVQGNVSTHSATEAYAKVLAYGGASLVRDAIDVRIVTETENGTYTYNGSNGSSNGIIDTQTDVGGWPVYNSTIAPTDTDSDGMPDTWEDANGLNKNNASDGTSTSLDGGYTNVEVYLNHLVSSIISSQNKNSLSVGDNTIDNSLIKIYPVPFKNEFHIDFAKAGKVKQISVFNMLGQQIRLINANEIINKTTKVNINSGEGIYVIKIITDHGVINKTIVKE</sequence>
<evidence type="ECO:0000259" key="6">
    <source>
        <dbReference type="Pfam" id="PF18962"/>
    </source>
</evidence>
<feature type="signal peptide" evidence="5">
    <location>
        <begin position="1"/>
        <end position="22"/>
    </location>
</feature>
<dbReference type="PANTHER" id="PTHR42970:SF1">
    <property type="entry name" value="PECTATE LYASE C-RELATED"/>
    <property type="match status" value="1"/>
</dbReference>
<keyword evidence="2 5" id="KW-0732">Signal</keyword>
<name>A0A8J6Q989_9FLAO</name>
<dbReference type="NCBIfam" id="TIGR04183">
    <property type="entry name" value="Por_Secre_tail"/>
    <property type="match status" value="1"/>
</dbReference>
<keyword evidence="8" id="KW-1185">Reference proteome</keyword>
<accession>A0A8J6Q989</accession>
<keyword evidence="3" id="KW-0325">Glycoprotein</keyword>
<comment type="caution">
    <text evidence="7">The sequence shown here is derived from an EMBL/GenBank/DDBJ whole genome shotgun (WGS) entry which is preliminary data.</text>
</comment>
<dbReference type="GO" id="GO:0046872">
    <property type="term" value="F:metal ion binding"/>
    <property type="evidence" value="ECO:0007669"/>
    <property type="project" value="UniProtKB-KW"/>
</dbReference>
<dbReference type="PANTHER" id="PTHR42970">
    <property type="entry name" value="PECTATE LYASE C-RELATED"/>
    <property type="match status" value="1"/>
</dbReference>
<evidence type="ECO:0000256" key="1">
    <source>
        <dbReference type="ARBA" id="ARBA00022723"/>
    </source>
</evidence>
<feature type="compositionally biased region" description="Polar residues" evidence="4">
    <location>
        <begin position="477"/>
        <end position="488"/>
    </location>
</feature>
<feature type="chain" id="PRO_5035296785" evidence="5">
    <location>
        <begin position="23"/>
        <end position="605"/>
    </location>
</feature>
<dbReference type="SUPFAM" id="SSF51126">
    <property type="entry name" value="Pectin lyase-like"/>
    <property type="match status" value="1"/>
</dbReference>
<protein>
    <submittedName>
        <fullName evidence="7">T9SS type A sorting domain-containing protein</fullName>
    </submittedName>
</protein>
<dbReference type="Pfam" id="PF18962">
    <property type="entry name" value="Por_Secre_tail"/>
    <property type="match status" value="1"/>
</dbReference>
<gene>
    <name evidence="7" type="ORF">ICJ83_14740</name>
</gene>
<evidence type="ECO:0000256" key="4">
    <source>
        <dbReference type="SAM" id="MobiDB-lite"/>
    </source>
</evidence>
<dbReference type="Gene3D" id="2.160.20.10">
    <property type="entry name" value="Single-stranded right-handed beta-helix, Pectin lyase-like"/>
    <property type="match status" value="1"/>
</dbReference>
<dbReference type="InterPro" id="IPR012334">
    <property type="entry name" value="Pectin_lyas_fold"/>
</dbReference>
<organism evidence="7 8">
    <name type="scientific">Aestuariibaculum sediminum</name>
    <dbReference type="NCBI Taxonomy" id="2770637"/>
    <lineage>
        <taxon>Bacteria</taxon>
        <taxon>Pseudomonadati</taxon>
        <taxon>Bacteroidota</taxon>
        <taxon>Flavobacteriia</taxon>
        <taxon>Flavobacteriales</taxon>
        <taxon>Flavobacteriaceae</taxon>
    </lineage>
</organism>
<evidence type="ECO:0000313" key="8">
    <source>
        <dbReference type="Proteomes" id="UP000600588"/>
    </source>
</evidence>
<feature type="compositionally biased region" description="Acidic residues" evidence="4">
    <location>
        <begin position="462"/>
        <end position="472"/>
    </location>
</feature>
<dbReference type="InterPro" id="IPR026444">
    <property type="entry name" value="Secre_tail"/>
</dbReference>
<feature type="region of interest" description="Disordered" evidence="4">
    <location>
        <begin position="459"/>
        <end position="488"/>
    </location>
</feature>
<dbReference type="Proteomes" id="UP000600588">
    <property type="component" value="Unassembled WGS sequence"/>
</dbReference>
<evidence type="ECO:0000313" key="7">
    <source>
        <dbReference type="EMBL" id="MBD0833390.1"/>
    </source>
</evidence>
<dbReference type="AlphaFoldDB" id="A0A8J6Q989"/>
<evidence type="ECO:0000256" key="5">
    <source>
        <dbReference type="SAM" id="SignalP"/>
    </source>
</evidence>
<dbReference type="RefSeq" id="WP_188231175.1">
    <property type="nucleotide sequence ID" value="NZ_JACVXB010000008.1"/>
</dbReference>
<feature type="domain" description="Secretion system C-terminal sorting" evidence="6">
    <location>
        <begin position="531"/>
        <end position="603"/>
    </location>
</feature>
<dbReference type="InterPro" id="IPR052063">
    <property type="entry name" value="Polysaccharide_Lyase_1"/>
</dbReference>
<reference evidence="7 8" key="1">
    <citation type="submission" date="2020-09" db="EMBL/GenBank/DDBJ databases">
        <title>TT11 complete genome.</title>
        <authorList>
            <person name="Wu Z."/>
        </authorList>
    </citation>
    <scope>NUCLEOTIDE SEQUENCE [LARGE SCALE GENOMIC DNA]</scope>
    <source>
        <strain evidence="7 8">TT11</strain>
    </source>
</reference>
<proteinExistence type="predicted"/>
<evidence type="ECO:0000256" key="3">
    <source>
        <dbReference type="ARBA" id="ARBA00023180"/>
    </source>
</evidence>
<dbReference type="InterPro" id="IPR011050">
    <property type="entry name" value="Pectin_lyase_fold/virulence"/>
</dbReference>
<evidence type="ECO:0000256" key="2">
    <source>
        <dbReference type="ARBA" id="ARBA00022729"/>
    </source>
</evidence>
<dbReference type="EMBL" id="JACVXB010000008">
    <property type="protein sequence ID" value="MBD0833390.1"/>
    <property type="molecule type" value="Genomic_DNA"/>
</dbReference>